<feature type="domain" description="DRBM" evidence="9">
    <location>
        <begin position="191"/>
        <end position="260"/>
    </location>
</feature>
<dbReference type="SMART" id="SM00535">
    <property type="entry name" value="RIBOc"/>
    <property type="match status" value="1"/>
</dbReference>
<keyword evidence="7 8" id="KW-0694">RNA-binding</keyword>
<dbReference type="AlphaFoldDB" id="A0AA35RCU2"/>
<evidence type="ECO:0000313" key="11">
    <source>
        <dbReference type="EMBL" id="CAI8008016.1"/>
    </source>
</evidence>
<evidence type="ECO:0000256" key="6">
    <source>
        <dbReference type="ARBA" id="ARBA00022801"/>
    </source>
</evidence>
<evidence type="ECO:0000256" key="8">
    <source>
        <dbReference type="PROSITE-ProRule" id="PRU00266"/>
    </source>
</evidence>
<comment type="similarity">
    <text evidence="2">Belongs to the ribonuclease III family.</text>
</comment>
<sequence length="262" mass="28265">MAQRFVLRIPPLGIPTIPVVEKNIDGDLYNRSLLTIALTHSSFLNENPLSPFECNERLEFLGDAVLDLAVADEIYERYPEQQEGVLTLIRSAVVNGSTLASAARNLGIGEHLIMGIGEEKSGGRERNSNLAAAFEAIVGAIFLDKGYETAKSFCIRTLETEIDNTYQKITSVPAETQRFENAISYLTGGKHPKSALQELVQAQHGVTPEYHCNEPSGKSHQPTFTAKVMANDKLLGSGSGASKKAAETEAAKAALATLNGYA</sequence>
<dbReference type="CDD" id="cd10845">
    <property type="entry name" value="DSRM_RNAse_III_family"/>
    <property type="match status" value="1"/>
</dbReference>
<dbReference type="PROSITE" id="PS50137">
    <property type="entry name" value="DS_RBD"/>
    <property type="match status" value="1"/>
</dbReference>
<evidence type="ECO:0000256" key="3">
    <source>
        <dbReference type="ARBA" id="ARBA00012177"/>
    </source>
</evidence>
<dbReference type="GO" id="GO:0034963">
    <property type="term" value="P:box C/D sno(s)RNA processing"/>
    <property type="evidence" value="ECO:0007669"/>
    <property type="project" value="UniProtKB-ARBA"/>
</dbReference>
<dbReference type="GO" id="GO:0003725">
    <property type="term" value="F:double-stranded RNA binding"/>
    <property type="evidence" value="ECO:0007669"/>
    <property type="project" value="TreeGrafter"/>
</dbReference>
<evidence type="ECO:0000256" key="5">
    <source>
        <dbReference type="ARBA" id="ARBA00022759"/>
    </source>
</evidence>
<dbReference type="InterPro" id="IPR036389">
    <property type="entry name" value="RNase_III_sf"/>
</dbReference>
<keyword evidence="4" id="KW-0540">Nuclease</keyword>
<dbReference type="InterPro" id="IPR011907">
    <property type="entry name" value="RNase_III"/>
</dbReference>
<comment type="catalytic activity">
    <reaction evidence="1">
        <text>Endonucleolytic cleavage to 5'-phosphomonoester.</text>
        <dbReference type="EC" id="3.1.26.3"/>
    </reaction>
</comment>
<dbReference type="InterPro" id="IPR000999">
    <property type="entry name" value="RNase_III_dom"/>
</dbReference>
<organism evidence="11 12">
    <name type="scientific">Geodia barretti</name>
    <name type="common">Barrett's horny sponge</name>
    <dbReference type="NCBI Taxonomy" id="519541"/>
    <lineage>
        <taxon>Eukaryota</taxon>
        <taxon>Metazoa</taxon>
        <taxon>Porifera</taxon>
        <taxon>Demospongiae</taxon>
        <taxon>Heteroscleromorpha</taxon>
        <taxon>Tetractinellida</taxon>
        <taxon>Astrophorina</taxon>
        <taxon>Geodiidae</taxon>
        <taxon>Geodia</taxon>
    </lineage>
</organism>
<dbReference type="PROSITE" id="PS00517">
    <property type="entry name" value="RNASE_3_1"/>
    <property type="match status" value="1"/>
</dbReference>
<evidence type="ECO:0000256" key="2">
    <source>
        <dbReference type="ARBA" id="ARBA00010183"/>
    </source>
</evidence>
<gene>
    <name evidence="11" type="ORF">GBAR_LOCUS5550</name>
</gene>
<name>A0AA35RCU2_GEOBA</name>
<dbReference type="InterPro" id="IPR014720">
    <property type="entry name" value="dsRBD_dom"/>
</dbReference>
<evidence type="ECO:0000313" key="12">
    <source>
        <dbReference type="Proteomes" id="UP001174909"/>
    </source>
</evidence>
<evidence type="ECO:0000256" key="1">
    <source>
        <dbReference type="ARBA" id="ARBA00000109"/>
    </source>
</evidence>
<dbReference type="GO" id="GO:0004525">
    <property type="term" value="F:ribonuclease III activity"/>
    <property type="evidence" value="ECO:0007669"/>
    <property type="project" value="UniProtKB-EC"/>
</dbReference>
<comment type="caution">
    <text evidence="11">The sequence shown here is derived from an EMBL/GenBank/DDBJ whole genome shotgun (WGS) entry which is preliminary data.</text>
</comment>
<dbReference type="GO" id="GO:0030847">
    <property type="term" value="P:termination of RNA polymerase II transcription, exosome-dependent"/>
    <property type="evidence" value="ECO:0007669"/>
    <property type="project" value="UniProtKB-ARBA"/>
</dbReference>
<dbReference type="Gene3D" id="3.30.160.20">
    <property type="match status" value="1"/>
</dbReference>
<accession>A0AA35RCU2</accession>
<evidence type="ECO:0000256" key="7">
    <source>
        <dbReference type="ARBA" id="ARBA00022884"/>
    </source>
</evidence>
<dbReference type="PANTHER" id="PTHR11207">
    <property type="entry name" value="RIBONUCLEASE III"/>
    <property type="match status" value="1"/>
</dbReference>
<evidence type="ECO:0000256" key="4">
    <source>
        <dbReference type="ARBA" id="ARBA00022722"/>
    </source>
</evidence>
<evidence type="ECO:0000259" key="10">
    <source>
        <dbReference type="PROSITE" id="PS50142"/>
    </source>
</evidence>
<dbReference type="SUPFAM" id="SSF69065">
    <property type="entry name" value="RNase III domain-like"/>
    <property type="match status" value="1"/>
</dbReference>
<dbReference type="PANTHER" id="PTHR11207:SF0">
    <property type="entry name" value="RIBONUCLEASE 3"/>
    <property type="match status" value="1"/>
</dbReference>
<keyword evidence="5" id="KW-0255">Endonuclease</keyword>
<dbReference type="NCBIfam" id="TIGR02191">
    <property type="entry name" value="RNaseIII"/>
    <property type="match status" value="1"/>
</dbReference>
<dbReference type="GO" id="GO:0034475">
    <property type="term" value="P:U4 snRNA 3'-end processing"/>
    <property type="evidence" value="ECO:0007669"/>
    <property type="project" value="UniProtKB-ARBA"/>
</dbReference>
<protein>
    <recommendedName>
        <fullName evidence="3">ribonuclease III</fullName>
        <ecNumber evidence="3">3.1.26.3</ecNumber>
    </recommendedName>
</protein>
<dbReference type="Gene3D" id="1.10.1520.10">
    <property type="entry name" value="Ribonuclease III domain"/>
    <property type="match status" value="1"/>
</dbReference>
<dbReference type="EMBL" id="CASHTH010000814">
    <property type="protein sequence ID" value="CAI8008016.1"/>
    <property type="molecule type" value="Genomic_DNA"/>
</dbReference>
<dbReference type="Pfam" id="PF00035">
    <property type="entry name" value="dsrm"/>
    <property type="match status" value="1"/>
</dbReference>
<dbReference type="EC" id="3.1.26.3" evidence="3"/>
<dbReference type="Proteomes" id="UP001174909">
    <property type="component" value="Unassembled WGS sequence"/>
</dbReference>
<proteinExistence type="inferred from homology"/>
<dbReference type="CDD" id="cd00593">
    <property type="entry name" value="RIBOc"/>
    <property type="match status" value="1"/>
</dbReference>
<dbReference type="HAMAP" id="MF_00104">
    <property type="entry name" value="RNase_III"/>
    <property type="match status" value="1"/>
</dbReference>
<dbReference type="Pfam" id="PF14622">
    <property type="entry name" value="Ribonucleas_3_3"/>
    <property type="match status" value="1"/>
</dbReference>
<dbReference type="SUPFAM" id="SSF54768">
    <property type="entry name" value="dsRNA-binding domain-like"/>
    <property type="match status" value="1"/>
</dbReference>
<dbReference type="PROSITE" id="PS50142">
    <property type="entry name" value="RNASE_3_2"/>
    <property type="match status" value="1"/>
</dbReference>
<dbReference type="GO" id="GO:0006364">
    <property type="term" value="P:rRNA processing"/>
    <property type="evidence" value="ECO:0007669"/>
    <property type="project" value="InterPro"/>
</dbReference>
<dbReference type="SMART" id="SM00358">
    <property type="entry name" value="DSRM"/>
    <property type="match status" value="1"/>
</dbReference>
<keyword evidence="12" id="KW-1185">Reference proteome</keyword>
<reference evidence="11" key="1">
    <citation type="submission" date="2023-03" db="EMBL/GenBank/DDBJ databases">
        <authorList>
            <person name="Steffen K."/>
            <person name="Cardenas P."/>
        </authorList>
    </citation>
    <scope>NUCLEOTIDE SEQUENCE</scope>
</reference>
<evidence type="ECO:0000259" key="9">
    <source>
        <dbReference type="PROSITE" id="PS50137"/>
    </source>
</evidence>
<dbReference type="GO" id="GO:0035196">
    <property type="term" value="P:miRNA processing"/>
    <property type="evidence" value="ECO:0007669"/>
    <property type="project" value="UniProtKB-ARBA"/>
</dbReference>
<feature type="domain" description="RNase III" evidence="10">
    <location>
        <begin position="17"/>
        <end position="146"/>
    </location>
</feature>
<keyword evidence="6" id="KW-0378">Hydrolase</keyword>
<dbReference type="FunFam" id="1.10.1520.10:FF:000001">
    <property type="entry name" value="Ribonuclease 3"/>
    <property type="match status" value="1"/>
</dbReference>